<dbReference type="EMBL" id="CP055156">
    <property type="protein sequence ID" value="QNF34325.1"/>
    <property type="molecule type" value="Genomic_DNA"/>
</dbReference>
<name>A0A7G7GAZ1_9BACT</name>
<gene>
    <name evidence="2" type="ORF">HUW51_16940</name>
</gene>
<feature type="transmembrane region" description="Helical" evidence="1">
    <location>
        <begin position="6"/>
        <end position="25"/>
    </location>
</feature>
<organism evidence="2 3">
    <name type="scientific">Adhaeribacter swui</name>
    <dbReference type="NCBI Taxonomy" id="2086471"/>
    <lineage>
        <taxon>Bacteria</taxon>
        <taxon>Pseudomonadati</taxon>
        <taxon>Bacteroidota</taxon>
        <taxon>Cytophagia</taxon>
        <taxon>Cytophagales</taxon>
        <taxon>Hymenobacteraceae</taxon>
        <taxon>Adhaeribacter</taxon>
    </lineage>
</organism>
<dbReference type="RefSeq" id="WP_185270806.1">
    <property type="nucleotide sequence ID" value="NZ_CP055156.1"/>
</dbReference>
<accession>A0A7G7GAZ1</accession>
<dbReference type="KEGG" id="aswu:HUW51_16940"/>
<sequence>MTHFIPLTNLVPLIAITGVGIIGNIKEQKIYNAHLQAQNAQVREQI</sequence>
<evidence type="ECO:0000256" key="1">
    <source>
        <dbReference type="SAM" id="Phobius"/>
    </source>
</evidence>
<protein>
    <submittedName>
        <fullName evidence="2">Uncharacterized protein</fullName>
    </submittedName>
</protein>
<keyword evidence="3" id="KW-1185">Reference proteome</keyword>
<reference evidence="2 3" key="1">
    <citation type="journal article" date="2018" name="Int. J. Syst. Evol. Microbiol.">
        <title>Adhaeribacter swui sp. nov., isolated from wet mud.</title>
        <authorList>
            <person name="Kim D.U."/>
            <person name="Kim K.W."/>
            <person name="Kang M.S."/>
            <person name="Kim J.Y."/>
            <person name="Jang J.H."/>
            <person name="Kim M.K."/>
        </authorList>
    </citation>
    <scope>NUCLEOTIDE SEQUENCE [LARGE SCALE GENOMIC DNA]</scope>
    <source>
        <strain evidence="2 3">KCTC 52873</strain>
    </source>
</reference>
<dbReference type="Proteomes" id="UP000515237">
    <property type="component" value="Chromosome"/>
</dbReference>
<dbReference type="AlphaFoldDB" id="A0A7G7GAZ1"/>
<evidence type="ECO:0000313" key="2">
    <source>
        <dbReference type="EMBL" id="QNF34325.1"/>
    </source>
</evidence>
<proteinExistence type="predicted"/>
<keyword evidence="1" id="KW-1133">Transmembrane helix</keyword>
<keyword evidence="1" id="KW-0472">Membrane</keyword>
<evidence type="ECO:0000313" key="3">
    <source>
        <dbReference type="Proteomes" id="UP000515237"/>
    </source>
</evidence>
<keyword evidence="1" id="KW-0812">Transmembrane</keyword>